<evidence type="ECO:0000313" key="6">
    <source>
        <dbReference type="EMBL" id="QNH62224.1"/>
    </source>
</evidence>
<keyword evidence="4" id="KW-0175">Coiled coil</keyword>
<dbReference type="InterPro" id="IPR010998">
    <property type="entry name" value="Integrase_recombinase_N"/>
</dbReference>
<keyword evidence="3" id="KW-0233">DNA recombination</keyword>
<name>A0A7G7W781_9BACT</name>
<dbReference type="GO" id="GO:0003677">
    <property type="term" value="F:DNA binding"/>
    <property type="evidence" value="ECO:0007669"/>
    <property type="project" value="UniProtKB-KW"/>
</dbReference>
<feature type="domain" description="Tyr recombinase" evidence="5">
    <location>
        <begin position="249"/>
        <end position="434"/>
    </location>
</feature>
<dbReference type="EMBL" id="CP060202">
    <property type="protein sequence ID" value="QNH62224.1"/>
    <property type="molecule type" value="Genomic_DNA"/>
</dbReference>
<organism evidence="6 7">
    <name type="scientific">Hymenobacter sediminicola</name>
    <dbReference type="NCBI Taxonomy" id="2761579"/>
    <lineage>
        <taxon>Bacteria</taxon>
        <taxon>Pseudomonadati</taxon>
        <taxon>Bacteroidota</taxon>
        <taxon>Cytophagia</taxon>
        <taxon>Cytophagales</taxon>
        <taxon>Hymenobacteraceae</taxon>
        <taxon>Hymenobacter</taxon>
    </lineage>
</organism>
<dbReference type="PANTHER" id="PTHR30349">
    <property type="entry name" value="PHAGE INTEGRASE-RELATED"/>
    <property type="match status" value="1"/>
</dbReference>
<dbReference type="CDD" id="cd01185">
    <property type="entry name" value="INTN1_C_like"/>
    <property type="match status" value="1"/>
</dbReference>
<protein>
    <submittedName>
        <fullName evidence="6">Tyrosine-type recombinase/integrase</fullName>
    </submittedName>
</protein>
<gene>
    <name evidence="6" type="ORF">H4317_19145</name>
</gene>
<dbReference type="Pfam" id="PF00589">
    <property type="entry name" value="Phage_integrase"/>
    <property type="match status" value="1"/>
</dbReference>
<dbReference type="AlphaFoldDB" id="A0A7G7W781"/>
<evidence type="ECO:0000256" key="2">
    <source>
        <dbReference type="ARBA" id="ARBA00023125"/>
    </source>
</evidence>
<reference evidence="6 7" key="1">
    <citation type="submission" date="2020-08" db="EMBL/GenBank/DDBJ databases">
        <title>Hymenobacter sp. S2-20-2 genome sequencing.</title>
        <authorList>
            <person name="Jin L."/>
        </authorList>
    </citation>
    <scope>NUCLEOTIDE SEQUENCE [LARGE SCALE GENOMIC DNA]</scope>
    <source>
        <strain evidence="6 7">S2-20-2</strain>
    </source>
</reference>
<dbReference type="Gene3D" id="1.10.150.130">
    <property type="match status" value="1"/>
</dbReference>
<evidence type="ECO:0000256" key="4">
    <source>
        <dbReference type="SAM" id="Coils"/>
    </source>
</evidence>
<dbReference type="InterPro" id="IPR050090">
    <property type="entry name" value="Tyrosine_recombinase_XerCD"/>
</dbReference>
<dbReference type="InterPro" id="IPR013762">
    <property type="entry name" value="Integrase-like_cat_sf"/>
</dbReference>
<feature type="coiled-coil region" evidence="4">
    <location>
        <begin position="79"/>
        <end position="106"/>
    </location>
</feature>
<comment type="similarity">
    <text evidence="1">Belongs to the 'phage' integrase family.</text>
</comment>
<dbReference type="PANTHER" id="PTHR30349:SF64">
    <property type="entry name" value="PROPHAGE INTEGRASE INTD-RELATED"/>
    <property type="match status" value="1"/>
</dbReference>
<dbReference type="GO" id="GO:0015074">
    <property type="term" value="P:DNA integration"/>
    <property type="evidence" value="ECO:0007669"/>
    <property type="project" value="InterPro"/>
</dbReference>
<dbReference type="InterPro" id="IPR025269">
    <property type="entry name" value="SAM-like_dom"/>
</dbReference>
<dbReference type="SUPFAM" id="SSF56349">
    <property type="entry name" value="DNA breaking-rejoining enzymes"/>
    <property type="match status" value="1"/>
</dbReference>
<sequence>MFLSYLVGTATPGRMASIRAYLKEPKASTATPIFFMVSASGTRSKVYTSISVPPSHWLGQEQRLRTVFAASEVKDRAERSRLAEDNESLNQRLEMMRENLRVYHRDRMAAGHLPTADELRAVVEPKQTEAPATEPNQPMPLVDFAAFIQRMALSKQPATVKSFKTTFAHLTKFWEAIPEGQQGQSLTYDDLTAEFGDRLTAYLLDEARLTDNSLSKQVSLLKQFLSDAVGRGRTTNQAYTRWKWAKRDTPIIALTADELRQLENFSLPEGHYLDNVRSLFLLSCYCGLRFSDVAALRREHDKGDFLRLTTQKTRDTLTIPVSPKARAILEGIWTGQVRPITNQVFNRAIKELCQRAGIDTLTEWLMWRAGKREKTNHPKFELISSHSGRKTFCSIAIARGIPIPAIMKATGHKSYKSLSRYLDVQENHQRAEFSKMWADEAE</sequence>
<dbReference type="InterPro" id="IPR002104">
    <property type="entry name" value="Integrase_catalytic"/>
</dbReference>
<dbReference type="InterPro" id="IPR011010">
    <property type="entry name" value="DNA_brk_join_enz"/>
</dbReference>
<dbReference type="RefSeq" id="WP_185888139.1">
    <property type="nucleotide sequence ID" value="NZ_CP060202.1"/>
</dbReference>
<evidence type="ECO:0000256" key="1">
    <source>
        <dbReference type="ARBA" id="ARBA00008857"/>
    </source>
</evidence>
<keyword evidence="2" id="KW-0238">DNA-binding</keyword>
<dbReference type="GO" id="GO:0006310">
    <property type="term" value="P:DNA recombination"/>
    <property type="evidence" value="ECO:0007669"/>
    <property type="project" value="UniProtKB-KW"/>
</dbReference>
<evidence type="ECO:0000256" key="3">
    <source>
        <dbReference type="ARBA" id="ARBA00023172"/>
    </source>
</evidence>
<accession>A0A7G7W781</accession>
<dbReference type="Gene3D" id="1.10.443.10">
    <property type="entry name" value="Intergrase catalytic core"/>
    <property type="match status" value="1"/>
</dbReference>
<evidence type="ECO:0000313" key="7">
    <source>
        <dbReference type="Proteomes" id="UP000515489"/>
    </source>
</evidence>
<keyword evidence="7" id="KW-1185">Reference proteome</keyword>
<dbReference type="Proteomes" id="UP000515489">
    <property type="component" value="Chromosome"/>
</dbReference>
<proteinExistence type="inferred from homology"/>
<dbReference type="KEGG" id="hsk:H4317_19145"/>
<dbReference type="PROSITE" id="PS51898">
    <property type="entry name" value="TYR_RECOMBINASE"/>
    <property type="match status" value="1"/>
</dbReference>
<dbReference type="Pfam" id="PF13102">
    <property type="entry name" value="Phage_int_SAM_5"/>
    <property type="match status" value="1"/>
</dbReference>
<evidence type="ECO:0000259" key="5">
    <source>
        <dbReference type="PROSITE" id="PS51898"/>
    </source>
</evidence>